<evidence type="ECO:0000313" key="3">
    <source>
        <dbReference type="Proteomes" id="UP000601435"/>
    </source>
</evidence>
<evidence type="ECO:0000256" key="1">
    <source>
        <dbReference type="SAM" id="MobiDB-lite"/>
    </source>
</evidence>
<reference evidence="2" key="1">
    <citation type="submission" date="2021-02" db="EMBL/GenBank/DDBJ databases">
        <authorList>
            <person name="Dougan E. K."/>
            <person name="Rhodes N."/>
            <person name="Thang M."/>
            <person name="Chan C."/>
        </authorList>
    </citation>
    <scope>NUCLEOTIDE SEQUENCE</scope>
</reference>
<sequence>DVTNQETQVLDDSLLDKVAADMSKEVDAKEKAAAAAHVYDDKAPERFAQKRLRSATMELQPSKVPRTSSVPIKKEPVPVKKEPVPIKAKPLVEPQQKPLKEPPQKPLVEPQQKPLKEPPQKPLEEPLQLKPIKKEPGVKEEVEEDEDGRSGTVSTVKPLEPQGPSMQHGADSDCPDDAQGPKDAPNDELARPALLATAGVVSPSDQLQLTKPKGGKKDKKPKKTSPKKATKEAEAEVEPKRKPGPSWAVMGKLTWTCHDKDLWTLDYRTILFLSLNIAGAAAVAGNLDEQVLIAVMLLLLWSTNLPQAKSFDLLDLFSGVGNASKYWKSMGKTVATIEIDQSASMDFLSDAGFSLVLWCITREKKTAVNLMGPSCSSWGEAYASVSSANVMIRRWMDSDGVERFAGTSSLKDAGVYPMEFVKQIFDVFATGHAPESLASLRNKTTTNPDLSDVELFKALPMKDMWEDAKLPSVYFYLRRNKYLVIPSCWESTIESFDKELDAKVNCFAELRDEYNSLLS</sequence>
<evidence type="ECO:0000313" key="2">
    <source>
        <dbReference type="EMBL" id="CAE7423733.1"/>
    </source>
</evidence>
<proteinExistence type="predicted"/>
<feature type="compositionally biased region" description="Basic and acidic residues" evidence="1">
    <location>
        <begin position="229"/>
        <end position="241"/>
    </location>
</feature>
<feature type="compositionally biased region" description="Basic and acidic residues" evidence="1">
    <location>
        <begin position="72"/>
        <end position="84"/>
    </location>
</feature>
<feature type="compositionally biased region" description="Basic residues" evidence="1">
    <location>
        <begin position="213"/>
        <end position="228"/>
    </location>
</feature>
<dbReference type="EMBL" id="CAJNJA010018465">
    <property type="protein sequence ID" value="CAE7423733.1"/>
    <property type="molecule type" value="Genomic_DNA"/>
</dbReference>
<feature type="compositionally biased region" description="Basic and acidic residues" evidence="1">
    <location>
        <begin position="114"/>
        <end position="124"/>
    </location>
</feature>
<dbReference type="Proteomes" id="UP000601435">
    <property type="component" value="Unassembled WGS sequence"/>
</dbReference>
<keyword evidence="3" id="KW-1185">Reference proteome</keyword>
<feature type="non-terminal residue" evidence="2">
    <location>
        <position position="519"/>
    </location>
</feature>
<feature type="region of interest" description="Disordered" evidence="1">
    <location>
        <begin position="54"/>
        <end position="245"/>
    </location>
</feature>
<feature type="compositionally biased region" description="Low complexity" evidence="1">
    <location>
        <begin position="85"/>
        <end position="97"/>
    </location>
</feature>
<comment type="caution">
    <text evidence="2">The sequence shown here is derived from an EMBL/GenBank/DDBJ whole genome shotgun (WGS) entry which is preliminary data.</text>
</comment>
<organism evidence="2 3">
    <name type="scientific">Symbiodinium necroappetens</name>
    <dbReference type="NCBI Taxonomy" id="1628268"/>
    <lineage>
        <taxon>Eukaryota</taxon>
        <taxon>Sar</taxon>
        <taxon>Alveolata</taxon>
        <taxon>Dinophyceae</taxon>
        <taxon>Suessiales</taxon>
        <taxon>Symbiodiniaceae</taxon>
        <taxon>Symbiodinium</taxon>
    </lineage>
</organism>
<dbReference type="AlphaFoldDB" id="A0A812R7G0"/>
<dbReference type="OrthoDB" id="10531660at2759"/>
<protein>
    <submittedName>
        <fullName evidence="2">Uncharacterized protein</fullName>
    </submittedName>
</protein>
<name>A0A812R7G0_9DINO</name>
<accession>A0A812R7G0</accession>
<gene>
    <name evidence="2" type="ORF">SNEC2469_LOCUS11621</name>
</gene>